<reference evidence="2" key="1">
    <citation type="submission" date="2021-01" db="EMBL/GenBank/DDBJ databases">
        <title>Fulvivirga kasyanovii gen. nov., sp nov., a novel member of the phylum Bacteroidetes isolated from seawater in a mussel farm.</title>
        <authorList>
            <person name="Zhao L.-H."/>
            <person name="Wang Z.-J."/>
        </authorList>
    </citation>
    <scope>NUCLEOTIDE SEQUENCE</scope>
    <source>
        <strain evidence="2">2943</strain>
    </source>
</reference>
<dbReference type="SUPFAM" id="SSF47781">
    <property type="entry name" value="RuvA domain 2-like"/>
    <property type="match status" value="3"/>
</dbReference>
<dbReference type="EMBL" id="JAESIY010000005">
    <property type="protein sequence ID" value="MBL3656436.1"/>
    <property type="molecule type" value="Genomic_DNA"/>
</dbReference>
<sequence>MKFSKVIRWVKQKWSLSRGEARGLVIFLPLILLILGASTFYKSWLAYQGADMPDTKRLDELIGLMYLDSAAEQEIENKIRLKPFDPNHVSEADLSKMGVTAYLARNWIRYIDKGGRFKKKEDLMRLYGMKEEEYDRLAPYLVISEAQNPNAPHSLQVETNANNEEAAHQKSPINKYTFEAFDINIADTSALKALKGIGSAYARRIVKYREALGGYVNKEQLKEVYGLGAELIQGLDTACYIDSTYNPDKININKAFETELIRHPYLNRKQAKAIVNYRYQHGDYNHPDDLFKIKLLDSILIYKLKPYLAF</sequence>
<dbReference type="GO" id="GO:0015628">
    <property type="term" value="P:protein secretion by the type II secretion system"/>
    <property type="evidence" value="ECO:0007669"/>
    <property type="project" value="TreeGrafter"/>
</dbReference>
<name>A0A937F4W6_9BACT</name>
<organism evidence="2 3">
    <name type="scientific">Fulvivirga sediminis</name>
    <dbReference type="NCBI Taxonomy" id="2803949"/>
    <lineage>
        <taxon>Bacteria</taxon>
        <taxon>Pseudomonadati</taxon>
        <taxon>Bacteroidota</taxon>
        <taxon>Cytophagia</taxon>
        <taxon>Cytophagales</taxon>
        <taxon>Fulvivirgaceae</taxon>
        <taxon>Fulvivirga</taxon>
    </lineage>
</organism>
<keyword evidence="1" id="KW-0472">Membrane</keyword>
<dbReference type="PANTHER" id="PTHR21180">
    <property type="entry name" value="ENDONUCLEASE/EXONUCLEASE/PHOSPHATASE FAMILY DOMAIN-CONTAINING PROTEIN 1"/>
    <property type="match status" value="1"/>
</dbReference>
<dbReference type="PANTHER" id="PTHR21180:SF32">
    <property type="entry name" value="ENDONUCLEASE_EXONUCLEASE_PHOSPHATASE FAMILY DOMAIN-CONTAINING PROTEIN 1"/>
    <property type="match status" value="1"/>
</dbReference>
<feature type="transmembrane region" description="Helical" evidence="1">
    <location>
        <begin position="21"/>
        <end position="41"/>
    </location>
</feature>
<dbReference type="RefSeq" id="WP_202244234.1">
    <property type="nucleotide sequence ID" value="NZ_JAESIY010000005.1"/>
</dbReference>
<protein>
    <submittedName>
        <fullName evidence="2">Helix-hairpin-helix domain-containing protein</fullName>
    </submittedName>
</protein>
<dbReference type="Gene3D" id="1.10.150.280">
    <property type="entry name" value="AF1531-like domain"/>
    <property type="match status" value="2"/>
</dbReference>
<dbReference type="GO" id="GO:0015627">
    <property type="term" value="C:type II protein secretion system complex"/>
    <property type="evidence" value="ECO:0007669"/>
    <property type="project" value="TreeGrafter"/>
</dbReference>
<comment type="caution">
    <text evidence="2">The sequence shown here is derived from an EMBL/GenBank/DDBJ whole genome shotgun (WGS) entry which is preliminary data.</text>
</comment>
<dbReference type="AlphaFoldDB" id="A0A937F4W6"/>
<evidence type="ECO:0000313" key="2">
    <source>
        <dbReference type="EMBL" id="MBL3656436.1"/>
    </source>
</evidence>
<dbReference type="InterPro" id="IPR051675">
    <property type="entry name" value="Endo/Exo/Phosphatase_dom_1"/>
</dbReference>
<dbReference type="InterPro" id="IPR010994">
    <property type="entry name" value="RuvA_2-like"/>
</dbReference>
<evidence type="ECO:0000256" key="1">
    <source>
        <dbReference type="SAM" id="Phobius"/>
    </source>
</evidence>
<gene>
    <name evidence="2" type="ORF">JL102_09865</name>
</gene>
<keyword evidence="3" id="KW-1185">Reference proteome</keyword>
<evidence type="ECO:0000313" key="3">
    <source>
        <dbReference type="Proteomes" id="UP000659388"/>
    </source>
</evidence>
<accession>A0A937F4W6</accession>
<keyword evidence="1" id="KW-1133">Transmembrane helix</keyword>
<dbReference type="Proteomes" id="UP000659388">
    <property type="component" value="Unassembled WGS sequence"/>
</dbReference>
<keyword evidence="1" id="KW-0812">Transmembrane</keyword>
<dbReference type="Pfam" id="PF12836">
    <property type="entry name" value="HHH_3"/>
    <property type="match status" value="3"/>
</dbReference>
<proteinExistence type="predicted"/>